<dbReference type="STRING" id="1346330.M472_17915"/>
<sequence>MKIYVFCPDSKEIRGGIKQLYTMVDRLNEYGYDACLIHSRPSALASWFHHDTKHVFFPYLFFLLRHIIIKKDTHSFLFKLKKWLFINKELPEKDAVIVFPEVYGPDVVHLLPQNPFVIFNQNCYLTFHLFNFNENRKSPYLADNLLGAVVVSEDSKRYLQYVYPLLSVQRIYLGLDPCFMLGMEKKKKIAFMPRKLSEDALQVINIIQAKSLSIGWEIVAIEDKSEFEVAEELQDTMIFLSFNDQEGFGLPPVEAMACGCYVIGYMGRAGVEYFKEEFCSPILERNVIEFADTVGRTIAEFDCTPQITIEKGRTASQFVHQHYNAINAEDSLKTAWEKLLVKK</sequence>
<dbReference type="InterPro" id="IPR001296">
    <property type="entry name" value="Glyco_trans_1"/>
</dbReference>
<evidence type="ECO:0000313" key="3">
    <source>
        <dbReference type="Proteomes" id="UP000016584"/>
    </source>
</evidence>
<dbReference type="GO" id="GO:0016757">
    <property type="term" value="F:glycosyltransferase activity"/>
    <property type="evidence" value="ECO:0007669"/>
    <property type="project" value="InterPro"/>
</dbReference>
<reference evidence="2 3" key="1">
    <citation type="journal article" date="2013" name="Genome Announc.">
        <title>The Draft Genome Sequence of Sphingomonas paucimobilis Strain HER1398 (Proteobacteria), Host to the Giant PAU Phage, Indicates That It Is a Member of the Genus Sphingobacterium (Bacteroidetes).</title>
        <authorList>
            <person name="White R.A.III."/>
            <person name="Suttle C.A."/>
        </authorList>
    </citation>
    <scope>NUCLEOTIDE SEQUENCE [LARGE SCALE GENOMIC DNA]</scope>
    <source>
        <strain evidence="2 3">HER1398</strain>
    </source>
</reference>
<dbReference type="EMBL" id="ATDL01000004">
    <property type="protein sequence ID" value="ERJ60636.1"/>
    <property type="molecule type" value="Genomic_DNA"/>
</dbReference>
<gene>
    <name evidence="2" type="ORF">M472_17915</name>
</gene>
<evidence type="ECO:0000259" key="1">
    <source>
        <dbReference type="Pfam" id="PF00534"/>
    </source>
</evidence>
<dbReference type="Gene3D" id="3.40.50.2000">
    <property type="entry name" value="Glycogen Phosphorylase B"/>
    <property type="match status" value="1"/>
</dbReference>
<evidence type="ECO:0000313" key="2">
    <source>
        <dbReference type="EMBL" id="ERJ60636.1"/>
    </source>
</evidence>
<dbReference type="PATRIC" id="fig|1346330.5.peg.540"/>
<dbReference type="Pfam" id="PF00534">
    <property type="entry name" value="Glycos_transf_1"/>
    <property type="match status" value="1"/>
</dbReference>
<dbReference type="AlphaFoldDB" id="U2HFV6"/>
<feature type="domain" description="Glycosyl transferase family 1" evidence="1">
    <location>
        <begin position="209"/>
        <end position="279"/>
    </location>
</feature>
<proteinExistence type="predicted"/>
<dbReference type="OrthoDB" id="9797829at2"/>
<accession>U2HFV6</accession>
<organism evidence="2 3">
    <name type="scientific">Sphingobacterium paucimobilis HER1398</name>
    <dbReference type="NCBI Taxonomy" id="1346330"/>
    <lineage>
        <taxon>Bacteria</taxon>
        <taxon>Pseudomonadati</taxon>
        <taxon>Bacteroidota</taxon>
        <taxon>Sphingobacteriia</taxon>
        <taxon>Sphingobacteriales</taxon>
        <taxon>Sphingobacteriaceae</taxon>
        <taxon>Sphingobacterium</taxon>
    </lineage>
</organism>
<keyword evidence="3" id="KW-1185">Reference proteome</keyword>
<protein>
    <recommendedName>
        <fullName evidence="1">Glycosyl transferase family 1 domain-containing protein</fullName>
    </recommendedName>
</protein>
<dbReference type="Proteomes" id="UP000016584">
    <property type="component" value="Unassembled WGS sequence"/>
</dbReference>
<dbReference type="eggNOG" id="COG0438">
    <property type="taxonomic scope" value="Bacteria"/>
</dbReference>
<dbReference type="SUPFAM" id="SSF53756">
    <property type="entry name" value="UDP-Glycosyltransferase/glycogen phosphorylase"/>
    <property type="match status" value="1"/>
</dbReference>
<dbReference type="RefSeq" id="WP_021068734.1">
    <property type="nucleotide sequence ID" value="NZ_ATDL01000004.1"/>
</dbReference>
<comment type="caution">
    <text evidence="2">The sequence shown here is derived from an EMBL/GenBank/DDBJ whole genome shotgun (WGS) entry which is preliminary data.</text>
</comment>
<name>U2HFV6_9SPHI</name>